<dbReference type="OrthoDB" id="2637164at2"/>
<evidence type="ECO:0000313" key="2">
    <source>
        <dbReference type="Proteomes" id="UP000037688"/>
    </source>
</evidence>
<accession>A0A0N0C2B9</accession>
<keyword evidence="2" id="KW-1185">Reference proteome</keyword>
<dbReference type="PATRIC" id="fig|1705561.3.peg.6280"/>
<organism evidence="1 2">
    <name type="scientific">Paenibacillus xylanivorans</name>
    <dbReference type="NCBI Taxonomy" id="1705561"/>
    <lineage>
        <taxon>Bacteria</taxon>
        <taxon>Bacillati</taxon>
        <taxon>Bacillota</taxon>
        <taxon>Bacilli</taxon>
        <taxon>Bacillales</taxon>
        <taxon>Paenibacillaceae</taxon>
        <taxon>Paenibacillus</taxon>
    </lineage>
</organism>
<comment type="caution">
    <text evidence="1">The sequence shown here is derived from an EMBL/GenBank/DDBJ whole genome shotgun (WGS) entry which is preliminary data.</text>
</comment>
<sequence length="78" mass="8815">MKKEVEIAIRRKQQIIVRNTSGQTVTGFPERTADASILSLRTVHGSLWIPFDEVEQVTRLLSIRSHHLSGMQLCTADL</sequence>
<reference evidence="1 2" key="1">
    <citation type="submission" date="2015-08" db="EMBL/GenBank/DDBJ databases">
        <title>Draft genome sequence of cellulolytic and xylanolytic Paenibacillus sp. A59, isolated from a decaying forest soil from Patagonia, Argentina.</title>
        <authorList>
            <person name="Ghio S."/>
            <person name="Caceres A.M."/>
            <person name="Talia P."/>
            <person name="Grasso D."/>
            <person name="Campos E."/>
        </authorList>
    </citation>
    <scope>NUCLEOTIDE SEQUENCE [LARGE SCALE GENOMIC DNA]</scope>
    <source>
        <strain evidence="1 2">A59</strain>
    </source>
</reference>
<dbReference type="EMBL" id="LITU01000083">
    <property type="protein sequence ID" value="KOY12587.1"/>
    <property type="molecule type" value="Genomic_DNA"/>
</dbReference>
<protein>
    <submittedName>
        <fullName evidence="1">Uncharacterized protein</fullName>
    </submittedName>
</protein>
<dbReference type="AlphaFoldDB" id="A0A0N0C2B9"/>
<dbReference type="RefSeq" id="WP_053784208.1">
    <property type="nucleotide sequence ID" value="NZ_LITU01000083.1"/>
</dbReference>
<name>A0A0N0C2B9_9BACL</name>
<proteinExistence type="predicted"/>
<gene>
    <name evidence="1" type="ORF">AMS66_29690</name>
</gene>
<evidence type="ECO:0000313" key="1">
    <source>
        <dbReference type="EMBL" id="KOY12587.1"/>
    </source>
</evidence>
<dbReference type="Proteomes" id="UP000037688">
    <property type="component" value="Unassembled WGS sequence"/>
</dbReference>